<dbReference type="Pfam" id="PF00550">
    <property type="entry name" value="PP-binding"/>
    <property type="match status" value="2"/>
</dbReference>
<evidence type="ECO:0000259" key="8">
    <source>
        <dbReference type="PROSITE" id="PS50075"/>
    </source>
</evidence>
<dbReference type="InterPro" id="IPR050091">
    <property type="entry name" value="PKS_NRPS_Biosynth_Enz"/>
</dbReference>
<evidence type="ECO:0000256" key="6">
    <source>
        <dbReference type="ARBA" id="ARBA00023268"/>
    </source>
</evidence>
<evidence type="ECO:0000256" key="2">
    <source>
        <dbReference type="ARBA" id="ARBA00022450"/>
    </source>
</evidence>
<dbReference type="InterPro" id="IPR036736">
    <property type="entry name" value="ACP-like_sf"/>
</dbReference>
<feature type="domain" description="Ketosynthase family 3 (KS3)" evidence="9">
    <location>
        <begin position="1566"/>
        <end position="1982"/>
    </location>
</feature>
<dbReference type="Pfam" id="PF00975">
    <property type="entry name" value="Thioesterase"/>
    <property type="match status" value="1"/>
</dbReference>
<keyword evidence="5" id="KW-0045">Antibiotic biosynthesis</keyword>
<dbReference type="InterPro" id="IPR014031">
    <property type="entry name" value="Ketoacyl_synth_C"/>
</dbReference>
<dbReference type="Gene3D" id="1.10.1200.10">
    <property type="entry name" value="ACP-like"/>
    <property type="match status" value="2"/>
</dbReference>
<dbReference type="InterPro" id="IPR001031">
    <property type="entry name" value="Thioesterase"/>
</dbReference>
<dbReference type="SMART" id="SM00824">
    <property type="entry name" value="PKS_TE"/>
    <property type="match status" value="1"/>
</dbReference>
<dbReference type="PROSITE" id="PS00606">
    <property type="entry name" value="KS3_1"/>
    <property type="match status" value="2"/>
</dbReference>
<dbReference type="RefSeq" id="WP_213002515.1">
    <property type="nucleotide sequence ID" value="NZ_BAAATW010000002.1"/>
</dbReference>
<dbReference type="SMART" id="SM00825">
    <property type="entry name" value="PKS_KS"/>
    <property type="match status" value="2"/>
</dbReference>
<keyword evidence="2" id="KW-0596">Phosphopantetheine</keyword>
<dbReference type="Gene3D" id="3.30.70.3290">
    <property type="match status" value="2"/>
</dbReference>
<dbReference type="PROSITE" id="PS00012">
    <property type="entry name" value="PHOSPHOPANTETHEINE"/>
    <property type="match status" value="2"/>
</dbReference>
<dbReference type="SMART" id="SM00827">
    <property type="entry name" value="PKS_AT"/>
    <property type="match status" value="1"/>
</dbReference>
<dbReference type="InterPro" id="IPR006162">
    <property type="entry name" value="Ppantetheine_attach_site"/>
</dbReference>
<dbReference type="Pfam" id="PF08659">
    <property type="entry name" value="KR"/>
    <property type="match status" value="1"/>
</dbReference>
<dbReference type="Pfam" id="PF16197">
    <property type="entry name" value="KAsynt_C_assoc"/>
    <property type="match status" value="2"/>
</dbReference>
<dbReference type="InterPro" id="IPR016039">
    <property type="entry name" value="Thiolase-like"/>
</dbReference>
<dbReference type="InterPro" id="IPR020802">
    <property type="entry name" value="TesA-like"/>
</dbReference>
<keyword evidence="4" id="KW-0808">Transferase</keyword>
<dbReference type="InterPro" id="IPR057326">
    <property type="entry name" value="KR_dom"/>
</dbReference>
<dbReference type="Pfam" id="PF00109">
    <property type="entry name" value="ketoacyl-synt"/>
    <property type="match status" value="2"/>
</dbReference>
<dbReference type="SMART" id="SM00823">
    <property type="entry name" value="PKS_PP"/>
    <property type="match status" value="2"/>
</dbReference>
<comment type="cofactor">
    <cofactor evidence="1">
        <name>pantetheine 4'-phosphate</name>
        <dbReference type="ChEBI" id="CHEBI:47942"/>
    </cofactor>
</comment>
<dbReference type="FunFam" id="1.10.1200.10:FF:000007">
    <property type="entry name" value="Probable polyketide synthase pks17"/>
    <property type="match status" value="1"/>
</dbReference>
<dbReference type="EMBL" id="BOQP01000051">
    <property type="protein sequence ID" value="GIM82406.1"/>
    <property type="molecule type" value="Genomic_DNA"/>
</dbReference>
<gene>
    <name evidence="10" type="ORF">Aco04nite_81340</name>
</gene>
<dbReference type="InterPro" id="IPR041618">
    <property type="entry name" value="PKS_DE"/>
</dbReference>
<proteinExistence type="predicted"/>
<accession>A0A919T2F5</accession>
<evidence type="ECO:0000313" key="10">
    <source>
        <dbReference type="EMBL" id="GIM82406.1"/>
    </source>
</evidence>
<dbReference type="FunFam" id="3.40.47.10:FF:000019">
    <property type="entry name" value="Polyketide synthase type I"/>
    <property type="match status" value="2"/>
</dbReference>
<dbReference type="Gene3D" id="3.40.50.1820">
    <property type="entry name" value="alpha/beta hydrolase"/>
    <property type="match status" value="1"/>
</dbReference>
<dbReference type="InterPro" id="IPR016035">
    <property type="entry name" value="Acyl_Trfase/lysoPLipase"/>
</dbReference>
<dbReference type="SUPFAM" id="SSF53474">
    <property type="entry name" value="alpha/beta-Hydrolases"/>
    <property type="match status" value="1"/>
</dbReference>
<evidence type="ECO:0000256" key="3">
    <source>
        <dbReference type="ARBA" id="ARBA00022553"/>
    </source>
</evidence>
<dbReference type="GO" id="GO:0006633">
    <property type="term" value="P:fatty acid biosynthetic process"/>
    <property type="evidence" value="ECO:0007669"/>
    <property type="project" value="InterPro"/>
</dbReference>
<dbReference type="NCBIfam" id="NF045894">
    <property type="entry name" value="PKS_plus_SDR"/>
    <property type="match status" value="1"/>
</dbReference>
<dbReference type="SUPFAM" id="SSF52151">
    <property type="entry name" value="FabD/lysophospholipase-like"/>
    <property type="match status" value="2"/>
</dbReference>
<dbReference type="Pfam" id="PF02801">
    <property type="entry name" value="Ketoacyl-synt_C"/>
    <property type="match status" value="2"/>
</dbReference>
<evidence type="ECO:0000313" key="11">
    <source>
        <dbReference type="Proteomes" id="UP000680865"/>
    </source>
</evidence>
<dbReference type="Pfam" id="PF08990">
    <property type="entry name" value="Docking"/>
    <property type="match status" value="1"/>
</dbReference>
<dbReference type="InterPro" id="IPR020806">
    <property type="entry name" value="PKS_PP-bd"/>
</dbReference>
<dbReference type="InterPro" id="IPR020841">
    <property type="entry name" value="PKS_Beta-ketoAc_synthase_dom"/>
</dbReference>
<dbReference type="PROSITE" id="PS52004">
    <property type="entry name" value="KS3_2"/>
    <property type="match status" value="2"/>
</dbReference>
<dbReference type="InterPro" id="IPR001227">
    <property type="entry name" value="Ac_transferase_dom_sf"/>
</dbReference>
<name>A0A919T2F5_9ACTN</name>
<dbReference type="InterPro" id="IPR009081">
    <property type="entry name" value="PP-bd_ACP"/>
</dbReference>
<dbReference type="Gene3D" id="3.40.366.10">
    <property type="entry name" value="Malonyl-Coenzyme A Acyl Carrier Protein, domain 2"/>
    <property type="match status" value="2"/>
</dbReference>
<dbReference type="GO" id="GO:0033068">
    <property type="term" value="P:macrolide biosynthetic process"/>
    <property type="evidence" value="ECO:0007669"/>
    <property type="project" value="UniProtKB-ARBA"/>
</dbReference>
<organism evidence="10 11">
    <name type="scientific">Winogradskya consettensis</name>
    <dbReference type="NCBI Taxonomy" id="113560"/>
    <lineage>
        <taxon>Bacteria</taxon>
        <taxon>Bacillati</taxon>
        <taxon>Actinomycetota</taxon>
        <taxon>Actinomycetes</taxon>
        <taxon>Micromonosporales</taxon>
        <taxon>Micromonosporaceae</taxon>
        <taxon>Winogradskya</taxon>
    </lineage>
</organism>
<dbReference type="GO" id="GO:0004312">
    <property type="term" value="F:fatty acid synthase activity"/>
    <property type="evidence" value="ECO:0007669"/>
    <property type="project" value="TreeGrafter"/>
</dbReference>
<dbReference type="Pfam" id="PF00698">
    <property type="entry name" value="Acyl_transf_1"/>
    <property type="match status" value="1"/>
</dbReference>
<keyword evidence="11" id="KW-1185">Reference proteome</keyword>
<feature type="domain" description="Ketosynthase family 3 (KS3)" evidence="9">
    <location>
        <begin position="33"/>
        <end position="459"/>
    </location>
</feature>
<evidence type="ECO:0000256" key="5">
    <source>
        <dbReference type="ARBA" id="ARBA00023194"/>
    </source>
</evidence>
<feature type="domain" description="Carrier" evidence="8">
    <location>
        <begin position="2374"/>
        <end position="2449"/>
    </location>
</feature>
<comment type="caution">
    <text evidence="10">The sequence shown here is derived from an EMBL/GenBank/DDBJ whole genome shotgun (WGS) entry which is preliminary data.</text>
</comment>
<dbReference type="InterPro" id="IPR015083">
    <property type="entry name" value="NorB/c/GfsB-D-like_docking"/>
</dbReference>
<dbReference type="Gene3D" id="3.40.47.10">
    <property type="match status" value="2"/>
</dbReference>
<keyword evidence="6" id="KW-0511">Multifunctional enzyme</keyword>
<dbReference type="CDD" id="cd08952">
    <property type="entry name" value="KR_1_SDR_x"/>
    <property type="match status" value="1"/>
</dbReference>
<keyword evidence="3" id="KW-0597">Phosphoprotein</keyword>
<dbReference type="SUPFAM" id="SSF51735">
    <property type="entry name" value="NAD(P)-binding Rossmann-fold domains"/>
    <property type="match status" value="2"/>
</dbReference>
<dbReference type="Gene3D" id="6.10.140.1830">
    <property type="match status" value="1"/>
</dbReference>
<dbReference type="SUPFAM" id="SSF53901">
    <property type="entry name" value="Thiolase-like"/>
    <property type="match status" value="2"/>
</dbReference>
<sequence>MADEDKLRDYLTRVIAELHDTRQRLRSAEAGDQAPIAIVAMGCRLPGGVNNPDDLWRLVVDGGDAVGPIPTDRGFDIADFYDADPANSGTAYAVEGGFVHDATMFDPAFFGINQREALAMDPQQRMVLEVCWETVERAGIAPNALRGTRTGVYMGASGQGYGAGMLHAFAGSEGYMVTGGATSVVSGRVAYTLGTEGPAVTVDTACSSSSVALHLAVQGLRRKECTMALAGGVTVIPNPAGLVEFSRQRALASDGRCKAFSEAADGMGMAEGAAVVMLERLDDAQRNGHKVLAVIRGSAVNQDGASNGLTAPNGPSQQRVIRQALADARLSPEQIDVVEAHGTGTALGDPIEAQALIATYGQSRPAGRPLYIGALKSNIGHTQQSSGVAGVIKMVLAIRHGLLPRTLHVERPSSHVDWSAGDVSLLTSALPWPVTGEPRRAGVSAFGISGTNVHTLIEEAPPVARTPVGEPARPPAAVPWVLSGRSEAGLRAQAEALRRHLDGAETHPADIGLSLVTTRSRHEHRAVIVASDRDGLNGGLAAVAGGTAAPSVLTGVAAAGRTAFLFPGQGAQRAGMGLGLHAAFSVYAEAFDMVCGGFTPTLERPLRDLVFAAPGSGEAKLLNRTLYTQPATFAIGVALSRLFASWGVTPDFLVGHSVGEITAAYVAGVLSLEDACALVAARGRLMDELPADGLMLAVQADEAEVRAALAGREALVDVAAVNGPAAVVVSGHATAVADLERRWRAEGRRTSRLNVSHAFHSPLMDPILAEFGSIARQLPHGKPVIPLISTVTGAPITDGQLDGDHWVRHTRATVRYADAIDRLHREGVTRFLELGPDGVLTGMARSTLDTRTGSRPPVLAAAVRAGRPEPEAALRALAELSVDGAEVDWPATLSGYGAAPVELPTTAFQRQRYWPDAPLLPEPAPVAAVADPVEALFWDAVERDDTDRVAATLGLPAGEGLPDVLPALSRWRRQRRAEWTVDSWRYRVRWKPLTDLADSRLTGTWLLVVPTGYDAGAVSGAVREAGAEVAELVVTGVPDRWTLAEDLLTMAGPEPSYAGVLSLLALPASAAGDAPTATLTLLQALGDVEFAAPLWCLTSGAISVGRSERLRDPALAQVWGLGRVAALEAPHRWGGLIDLPEELDERSGARLAAVLNGAEDQVAVRPSGVFGRRLQRAAVPEPAEPWRPAGTVLITGGTGALGARSARLLAARGTPHIVLVSRRGDAAPGAAELAVELTAAGSRVTVAACDVGDRAALAGVLAAIPADLPLCGVVHAAGVETIAALADTDPASFTATVAGKVAGAAHLHELTGDLPLERFVLFSSGAGVWGAGGQSAYGAGNAYLDALAEFRRGQGKPATAIAWGPWGGGGMVDAEGGEEYLTRRGMSPMDPELAMTAFASAVDGGTEDLTVASIDWARFIAVFAVARTSPLLGDLSEVRQALTAAGPAEAGTDAGAEVRDRLAARPAGDRPAMLLEVIRTEAGLVLGYDTADAVDGLRPFRDLGFDSLTALELRNRLSTILGVSLQATLVFDYPTPAQLVEHLLVEMGLGAGTTTGPAAPVAGDTGEPIAIVSMSCRFPGGVDSPEGLWRMLVDGADGVTAFPPDRGWPEVALNGFAPFGGFLDGAGMFDAALFGISPREALAMDPQHRLLLETSWEAFERAGIDPRSLRGTATGVFVGGSTMGYGAGAELPAGTEGYLMTGNATSVMSGRIAYTYGLEGPAVTVDTACSSSLVAVHLAMQSLRQDECGMALAGGVAVMSTPGVFAEFGRQGALAGDGRCKPFAAAADGTSWAEGAGWVLLERLSDAQRLGHEVLAVIRGSAVNQDGASNGLTAPNGPSQQRVIRRALLNAGIGPSEVDVVEAHGTGTTLGDPIEAQALLATYGADRPADRPLWLGSVKSNIGHPQAAAGIAAVIKTVLALGHGQLPRTLHVDKPTPHVDWSSGAVALLTEQVAWPRGARPRRAGVSAFGMSGTNVHAIIEEAPAVPATRPGSGVTHPVPWLISAKSAEGLRAQAARLSGYATGSDAGPADIGWSLATGRAALEYRAVVGAADRPAMIAGLSALASGSVPAQRIRAGRLAFVCAAQGVAGPARTARALLDAFPAYAEAFDAVCARFDNLLDSSLRAMVLREDTGPGEPLHEAAAWFATQVALYRLLGSWGLHPDVIVGEEAGTIAAVHLSGALSLDDACALVAGSRTAVTPDKPTVTLVSAVTGAPLDTAPLSSPGDLTGTALHRLAEDGVTRILALGGPATAAAASDTLLRVAITDDGGDPVRVVLDAVARLHEDGAAVDWAAVLAPWGARRAAVPTYAFQQEWYWLTQAAVTGAAVNGAAAAVAASVERVVPDQGDAALPEVPEVVDISGTLLALTGPERSAAVLDLVRDNAAAVLGIASSASIAPADVFLELGFDSMMAVELRNRLETAGGFTLESTVMFDHPSVELLAGHLDQQLAGTVRAVAPVLGISPDDVNPVGVFNSLFLEAIRTDQVQEFLRMVVDAAAFRPVFHSRSEMSDPPRSVYLARGKRQPQLICQAGTTAAGGPHEFARLAGSFRGERSVSVLPLPGFGRGELLPADMGVAFDFLAEELLETAAGEPFVIVAHSGGGLVAHALVSHLEERGIEPAGLVLIDVYPMYRPIYDVWKNELSMGALVRKEQYVPMDDIRLTAQAAYGKVVVAFAPREIRTPTLFLRATEPLGPWDLEEDWRCDWELPHTLVEVPGTHFSMMVEHADTTAQAISEWIATLG</sequence>
<keyword evidence="7" id="KW-0012">Acyltransferase</keyword>
<dbReference type="InterPro" id="IPR014030">
    <property type="entry name" value="Ketoacyl_synth_N"/>
</dbReference>
<reference evidence="10" key="1">
    <citation type="submission" date="2021-03" db="EMBL/GenBank/DDBJ databases">
        <title>Whole genome shotgun sequence of Actinoplanes consettensis NBRC 14913.</title>
        <authorList>
            <person name="Komaki H."/>
            <person name="Tamura T."/>
        </authorList>
    </citation>
    <scope>NUCLEOTIDE SEQUENCE</scope>
    <source>
        <strain evidence="10">NBRC 14913</strain>
    </source>
</reference>
<dbReference type="CDD" id="cd00833">
    <property type="entry name" value="PKS"/>
    <property type="match status" value="2"/>
</dbReference>
<dbReference type="SUPFAM" id="SSF47336">
    <property type="entry name" value="ACP-like"/>
    <property type="match status" value="1"/>
</dbReference>
<dbReference type="Pfam" id="PF18369">
    <property type="entry name" value="PKS_DE"/>
    <property type="match status" value="1"/>
</dbReference>
<dbReference type="InterPro" id="IPR018201">
    <property type="entry name" value="Ketoacyl_synth_AS"/>
</dbReference>
<dbReference type="GO" id="GO:0004315">
    <property type="term" value="F:3-oxoacyl-[acyl-carrier-protein] synthase activity"/>
    <property type="evidence" value="ECO:0007669"/>
    <property type="project" value="InterPro"/>
</dbReference>
<dbReference type="InterPro" id="IPR032821">
    <property type="entry name" value="PKS_assoc"/>
</dbReference>
<dbReference type="SMART" id="SM01294">
    <property type="entry name" value="PKS_PP_betabranch"/>
    <property type="match status" value="2"/>
</dbReference>
<dbReference type="Gene3D" id="3.40.50.720">
    <property type="entry name" value="NAD(P)-binding Rossmann-like Domain"/>
    <property type="match status" value="1"/>
</dbReference>
<evidence type="ECO:0000256" key="4">
    <source>
        <dbReference type="ARBA" id="ARBA00022679"/>
    </source>
</evidence>
<evidence type="ECO:0000256" key="7">
    <source>
        <dbReference type="ARBA" id="ARBA00023315"/>
    </source>
</evidence>
<dbReference type="SMART" id="SM00822">
    <property type="entry name" value="PKS_KR"/>
    <property type="match status" value="1"/>
</dbReference>
<feature type="domain" description="Carrier" evidence="8">
    <location>
        <begin position="1472"/>
        <end position="1547"/>
    </location>
</feature>
<dbReference type="InterPro" id="IPR014043">
    <property type="entry name" value="Acyl_transferase_dom"/>
</dbReference>
<dbReference type="GO" id="GO:0031177">
    <property type="term" value="F:phosphopantetheine binding"/>
    <property type="evidence" value="ECO:0007669"/>
    <property type="project" value="InterPro"/>
</dbReference>
<evidence type="ECO:0000256" key="1">
    <source>
        <dbReference type="ARBA" id="ARBA00001957"/>
    </source>
</evidence>
<dbReference type="PROSITE" id="PS50075">
    <property type="entry name" value="CARRIER"/>
    <property type="match status" value="2"/>
</dbReference>
<evidence type="ECO:0000259" key="9">
    <source>
        <dbReference type="PROSITE" id="PS52004"/>
    </source>
</evidence>
<dbReference type="InterPro" id="IPR029058">
    <property type="entry name" value="AB_hydrolase_fold"/>
</dbReference>
<dbReference type="InterPro" id="IPR016036">
    <property type="entry name" value="Malonyl_transacylase_ACP-bd"/>
</dbReference>
<dbReference type="PANTHER" id="PTHR43775:SF51">
    <property type="entry name" value="INACTIVE PHENOLPHTHIOCEROL SYNTHESIS POLYKETIDE SYNTHASE TYPE I PKS1-RELATED"/>
    <property type="match status" value="1"/>
</dbReference>
<dbReference type="InterPro" id="IPR036291">
    <property type="entry name" value="NAD(P)-bd_dom_sf"/>
</dbReference>
<dbReference type="InterPro" id="IPR013968">
    <property type="entry name" value="PKS_KR"/>
</dbReference>
<dbReference type="PANTHER" id="PTHR43775">
    <property type="entry name" value="FATTY ACID SYNTHASE"/>
    <property type="match status" value="1"/>
</dbReference>
<dbReference type="SUPFAM" id="SSF55048">
    <property type="entry name" value="Probable ACP-binding domain of malonyl-CoA ACP transacylase"/>
    <property type="match status" value="1"/>
</dbReference>
<dbReference type="Proteomes" id="UP000680865">
    <property type="component" value="Unassembled WGS sequence"/>
</dbReference>
<protein>
    <submittedName>
        <fullName evidence="10">Uncharacterized protein</fullName>
    </submittedName>
</protein>